<dbReference type="SMART" id="SM00237">
    <property type="entry name" value="Calx_beta"/>
    <property type="match status" value="2"/>
</dbReference>
<dbReference type="NCBIfam" id="NF041519">
    <property type="entry name" value="bluetail"/>
    <property type="match status" value="1"/>
</dbReference>
<evidence type="ECO:0000313" key="5">
    <source>
        <dbReference type="EMBL" id="UXE60856.1"/>
    </source>
</evidence>
<dbReference type="PROSITE" id="PS00330">
    <property type="entry name" value="HEMOLYSIN_CALCIUM"/>
    <property type="match status" value="2"/>
</dbReference>
<evidence type="ECO:0000256" key="3">
    <source>
        <dbReference type="ARBA" id="ARBA00022837"/>
    </source>
</evidence>
<dbReference type="PRINTS" id="PR00313">
    <property type="entry name" value="CABNDNGRPT"/>
</dbReference>
<feature type="domain" description="Calx-beta" evidence="4">
    <location>
        <begin position="522"/>
        <end position="629"/>
    </location>
</feature>
<gene>
    <name evidence="5" type="ORF">KA717_36250</name>
</gene>
<dbReference type="PANTHER" id="PTHR35580:SF1">
    <property type="entry name" value="PHYTASE-LIKE DOMAIN-CONTAINING PROTEIN"/>
    <property type="match status" value="1"/>
</dbReference>
<dbReference type="GO" id="GO:0016020">
    <property type="term" value="C:membrane"/>
    <property type="evidence" value="ECO:0007669"/>
    <property type="project" value="InterPro"/>
</dbReference>
<dbReference type="InterPro" id="IPR048165">
    <property type="entry name" value="Bluetail_dom"/>
</dbReference>
<dbReference type="InterPro" id="IPR038081">
    <property type="entry name" value="CalX-like_sf"/>
</dbReference>
<dbReference type="InterPro" id="IPR001343">
    <property type="entry name" value="Hemolysn_Ca-bd"/>
</dbReference>
<dbReference type="Pfam" id="PF00353">
    <property type="entry name" value="HemolysinCabind"/>
    <property type="match status" value="2"/>
</dbReference>
<dbReference type="SUPFAM" id="SSF141072">
    <property type="entry name" value="CalX-like"/>
    <property type="match status" value="3"/>
</dbReference>
<sequence>MTTNPFSPILNTAVESIITLAVAPISVSEDGINNLIYTFTRTGATTNALTVKYDLTGTADSTDYTGAIPGTGKTITFAVGSSTAIVTIDPKSDIQEESDETVVLTLATGTGYTIGTTGAVTGTILTDDYPIKQWTKLLGTSGVDRAFGLTTGNDGAIYVSGYTNGNLDGQTNSGGYDAFITQYNPDGTKVWTKLLGTGNNDFAYALTTGNDGAIYVSGYTEGNLDGQTYSGGADAFLTKYNPDGTKAWTKLLGTGGSNQANGLTTGNDGAIYVSGFTSGNLDGQTNSGSYDAFVTKYNPDGTKVWTKFLGTSSDDRANALTTGNDGAIYVSGVISGNLDGQTHSGGGYDAFITKYNPDGTKVWTKLLGTNGDDGANALTTGNDGAIYVSGFTSGNLDGQTNSGSYDAFITKYNPDGTKVWTKLLGTSGFDQANALTTGNDGTIYVSGYTEGNLDGQTYSGGYGDAFITKYNPDGTKVWTKLLGTSGDDSVNALTTGKDGAIYSSGYTSGNLDGQTNSGSNDAFVTKYQDAPAVTITLAVAPASVTEDGTPNLVYTFTRTEATTNALTVSYKVGGTATLNTDYSQSGAASFTATTGSITFAAGSATAALTINPTVDTTIENNETVILTLASDVGYVVGTTTAVTGTITNDDFPSLSINDISVIEGKDPNAVLLVSLSSPSSQNITVNYTTTALTATANSDYTTSTGTLTIAPNSTLATISIPILNDNTNESNEFFIVTLSNPVNATLNPNASFGEVMISDTWFSALSRTLPEGVENLTLMGTAANGTGNSGNNVLTGNSANNTLNGGGGNDTLNGSTGVDTLIGGLGNDIFQIDSTTDVITENVSEGTDTIQSSVTFSLATFPNIENLTLTGSSAINGTGNTANNVLTGNGANNLLSGDTGNDILTGAAGKDTLTGGAGIDKFGYKTLTDSLLANYDLITDFNATTGNDLFLVTTARAGFTTGLTVNTLDAAGIGAKLTTTNFAANYAAQFTFTSGTTTRTFVAINDAIAGFNASTDSIVEVTGLTGTLVIGNFVTA</sequence>
<dbReference type="Proteomes" id="UP001065613">
    <property type="component" value="Chromosome"/>
</dbReference>
<keyword evidence="1" id="KW-0732">Signal</keyword>
<keyword evidence="3" id="KW-0106">Calcium</keyword>
<dbReference type="InterPro" id="IPR003644">
    <property type="entry name" value="Calx_beta"/>
</dbReference>
<dbReference type="PANTHER" id="PTHR35580">
    <property type="entry name" value="CELL SURFACE GLYCOPROTEIN (S-LAYER PROTEIN)-LIKE PROTEIN"/>
    <property type="match status" value="1"/>
</dbReference>
<evidence type="ECO:0000259" key="4">
    <source>
        <dbReference type="SMART" id="SM00237"/>
    </source>
</evidence>
<dbReference type="Pfam" id="PF03160">
    <property type="entry name" value="Calx-beta"/>
    <property type="match status" value="2"/>
</dbReference>
<dbReference type="Gene3D" id="2.60.40.2030">
    <property type="match status" value="3"/>
</dbReference>
<dbReference type="InterPro" id="IPR011049">
    <property type="entry name" value="Serralysin-like_metalloprot_C"/>
</dbReference>
<dbReference type="SUPFAM" id="SSF63829">
    <property type="entry name" value="Calcium-dependent phosphotriesterase"/>
    <property type="match status" value="2"/>
</dbReference>
<dbReference type="GO" id="GO:0005509">
    <property type="term" value="F:calcium ion binding"/>
    <property type="evidence" value="ECO:0007669"/>
    <property type="project" value="InterPro"/>
</dbReference>
<dbReference type="EMBL" id="CP073041">
    <property type="protein sequence ID" value="UXE60856.1"/>
    <property type="molecule type" value="Genomic_DNA"/>
</dbReference>
<dbReference type="GO" id="GO:0007154">
    <property type="term" value="P:cell communication"/>
    <property type="evidence" value="ECO:0007669"/>
    <property type="project" value="InterPro"/>
</dbReference>
<accession>A0A977KVS4</accession>
<dbReference type="AlphaFoldDB" id="A0A977KVS4"/>
<dbReference type="KEGG" id="wna:KA717_36250"/>
<dbReference type="InterPro" id="IPR052918">
    <property type="entry name" value="Motility_Chemotaxis_Reg"/>
</dbReference>
<proteinExistence type="predicted"/>
<name>A0A977KVS4_9CYAN</name>
<keyword evidence="2" id="KW-0677">Repeat</keyword>
<dbReference type="Gene3D" id="2.150.10.10">
    <property type="entry name" value="Serralysin-like metalloprotease, C-terminal"/>
    <property type="match status" value="2"/>
</dbReference>
<protein>
    <recommendedName>
        <fullName evidence="4">Calx-beta domain-containing protein</fullName>
    </recommendedName>
</protein>
<dbReference type="SUPFAM" id="SSF51120">
    <property type="entry name" value="beta-Roll"/>
    <property type="match status" value="1"/>
</dbReference>
<dbReference type="Gene3D" id="2.80.10.50">
    <property type="match status" value="1"/>
</dbReference>
<reference evidence="5" key="1">
    <citation type="submission" date="2021-04" db="EMBL/GenBank/DDBJ databases">
        <title>Genome sequence of Woronichinia naegeliana from Washington state freshwater lake bloom.</title>
        <authorList>
            <person name="Dreher T.W."/>
        </authorList>
    </citation>
    <scope>NUCLEOTIDE SEQUENCE</scope>
    <source>
        <strain evidence="5">WA131</strain>
    </source>
</reference>
<organism evidence="5">
    <name type="scientific">Woronichinia naegeliana WA131</name>
    <dbReference type="NCBI Taxonomy" id="2824559"/>
    <lineage>
        <taxon>Bacteria</taxon>
        <taxon>Bacillati</taxon>
        <taxon>Cyanobacteriota</taxon>
        <taxon>Cyanophyceae</taxon>
        <taxon>Synechococcales</taxon>
        <taxon>Coelosphaeriaceae</taxon>
        <taxon>Woronichinia</taxon>
    </lineage>
</organism>
<feature type="domain" description="Calx-beta" evidence="4">
    <location>
        <begin position="642"/>
        <end position="739"/>
    </location>
</feature>
<evidence type="ECO:0000256" key="1">
    <source>
        <dbReference type="ARBA" id="ARBA00022729"/>
    </source>
</evidence>
<dbReference type="InterPro" id="IPR018511">
    <property type="entry name" value="Hemolysin-typ_Ca-bd_CS"/>
</dbReference>
<evidence type="ECO:0000256" key="2">
    <source>
        <dbReference type="ARBA" id="ARBA00022737"/>
    </source>
</evidence>